<reference evidence="1 2" key="1">
    <citation type="submission" date="2020-11" db="EMBL/GenBank/DDBJ databases">
        <title>Vibrio nitrifigilis sp. nov., a marine nitrogen-fixing bacterium isolated from the lagoon sediment of an islet inside an atoll.</title>
        <authorList>
            <person name="Wang L.-T."/>
            <person name="Shieh W.Y."/>
        </authorList>
    </citation>
    <scope>NUCLEOTIDE SEQUENCE [LARGE SCALE GENOMIC DNA]</scope>
    <source>
        <strain evidence="1 2">NFV-1</strain>
    </source>
</reference>
<name>A0ABS0GI41_9VIBR</name>
<accession>A0ABS0GI41</accession>
<dbReference type="Proteomes" id="UP000597206">
    <property type="component" value="Unassembled WGS sequence"/>
</dbReference>
<dbReference type="EMBL" id="JADPMR010000004">
    <property type="protein sequence ID" value="MBF9002099.1"/>
    <property type="molecule type" value="Genomic_DNA"/>
</dbReference>
<evidence type="ECO:0000313" key="1">
    <source>
        <dbReference type="EMBL" id="MBF9002099.1"/>
    </source>
</evidence>
<dbReference type="RefSeq" id="WP_196124118.1">
    <property type="nucleotide sequence ID" value="NZ_JADPMR010000004.1"/>
</dbReference>
<evidence type="ECO:0000313" key="2">
    <source>
        <dbReference type="Proteomes" id="UP000597206"/>
    </source>
</evidence>
<comment type="caution">
    <text evidence="1">The sequence shown here is derived from an EMBL/GenBank/DDBJ whole genome shotgun (WGS) entry which is preliminary data.</text>
</comment>
<protein>
    <recommendedName>
        <fullName evidence="3">DUF4365 domain-containing protein</fullName>
    </recommendedName>
</protein>
<organism evidence="1 2">
    <name type="scientific">Vibrio nitrifigilis</name>
    <dbReference type="NCBI Taxonomy" id="2789781"/>
    <lineage>
        <taxon>Bacteria</taxon>
        <taxon>Pseudomonadati</taxon>
        <taxon>Pseudomonadota</taxon>
        <taxon>Gammaproteobacteria</taxon>
        <taxon>Vibrionales</taxon>
        <taxon>Vibrionaceae</taxon>
        <taxon>Vibrio</taxon>
    </lineage>
</organism>
<evidence type="ECO:0008006" key="3">
    <source>
        <dbReference type="Google" id="ProtNLM"/>
    </source>
</evidence>
<proteinExistence type="predicted"/>
<sequence>MTALTEYLHDIEIHQYPAPATQQVSSLPFHLMEPLMFESFCLDLLDSHLNYRLGQDIFSVQPIGRTGQKQNGADVFVKEYRDGEDRYSLYEVKRVQNFGVDYYKKTLNRFLDNYDSWGFPISKFTILVADHLDAKVLAFHEAQKRELSARGIKLDLIQATDINKLVKSYPELVYKYFHPAWTEAFWGEDGLWHLKKYGVYQFEESPYWVNYKGSKTDIYGDSLSHINDHVVIKAFVPSFENDSLSCYIEFRNGKFSYVMITLNPKQLLERYFVGAKLPMDAFNHPFILKDKDRYFVDIGNCRISLSKEEVECLLEALNVFSDEYQRRVALIEHTWKSHYFPSGEKGTDSIPLLQIKRGLWNAIKSFACANDAFKAQGEWSIFDSGSEWLKIYTSKPSVDMEAGYHVMVKPTRRDSIYVNYSYVDDDVVLAWQTPNDHFHPSDKIGPRYYWDAKTTHDWLVNELIPKVVDWLQRQKRKDKSLLSKVISLIKSNPESLDTDYDPDNYLISFYKENLLEDVAHSDSLSDLKKVVRELQSFFGMPRLFIEPTLHASLYEMLHQVMSYTEINDFSSLHSNINYINADDYESLKAAVLEYSKEIVEGTSNGFMLDCVMRCFLICLEKENHLNSVEIEQLIKGFSPFITLIEHSNRMERTAKRYS</sequence>
<gene>
    <name evidence="1" type="ORF">I1A42_16655</name>
</gene>
<keyword evidence="2" id="KW-1185">Reference proteome</keyword>